<comment type="caution">
    <text evidence="1">The sequence shown here is derived from an EMBL/GenBank/DDBJ whole genome shotgun (WGS) entry which is preliminary data.</text>
</comment>
<proteinExistence type="predicted"/>
<keyword evidence="2" id="KW-1185">Reference proteome</keyword>
<name>A0A9D4MUP6_DREPO</name>
<organism evidence="1 2">
    <name type="scientific">Dreissena polymorpha</name>
    <name type="common">Zebra mussel</name>
    <name type="synonym">Mytilus polymorpha</name>
    <dbReference type="NCBI Taxonomy" id="45954"/>
    <lineage>
        <taxon>Eukaryota</taxon>
        <taxon>Metazoa</taxon>
        <taxon>Spiralia</taxon>
        <taxon>Lophotrochozoa</taxon>
        <taxon>Mollusca</taxon>
        <taxon>Bivalvia</taxon>
        <taxon>Autobranchia</taxon>
        <taxon>Heteroconchia</taxon>
        <taxon>Euheterodonta</taxon>
        <taxon>Imparidentia</taxon>
        <taxon>Neoheterodontei</taxon>
        <taxon>Myida</taxon>
        <taxon>Dreissenoidea</taxon>
        <taxon>Dreissenidae</taxon>
        <taxon>Dreissena</taxon>
    </lineage>
</organism>
<evidence type="ECO:0000313" key="2">
    <source>
        <dbReference type="Proteomes" id="UP000828390"/>
    </source>
</evidence>
<protein>
    <submittedName>
        <fullName evidence="1">Uncharacterized protein</fullName>
    </submittedName>
</protein>
<dbReference type="EMBL" id="JAIWYP010000001">
    <property type="protein sequence ID" value="KAH3882214.1"/>
    <property type="molecule type" value="Genomic_DNA"/>
</dbReference>
<gene>
    <name evidence="1" type="ORF">DPMN_006147</name>
</gene>
<evidence type="ECO:0000313" key="1">
    <source>
        <dbReference type="EMBL" id="KAH3882214.1"/>
    </source>
</evidence>
<dbReference type="Proteomes" id="UP000828390">
    <property type="component" value="Unassembled WGS sequence"/>
</dbReference>
<accession>A0A9D4MUP6</accession>
<dbReference type="AlphaFoldDB" id="A0A9D4MUP6"/>
<sequence length="80" mass="8954">MQAILCTGSTTVTRRETGRSGPIHCDSLRPFRSVTDTWYRRSGHEGIHLPVYMCFHTCSTSGAGTRFVHRDVLTSLSQIL</sequence>
<reference evidence="1" key="1">
    <citation type="journal article" date="2019" name="bioRxiv">
        <title>The Genome of the Zebra Mussel, Dreissena polymorpha: A Resource for Invasive Species Research.</title>
        <authorList>
            <person name="McCartney M.A."/>
            <person name="Auch B."/>
            <person name="Kono T."/>
            <person name="Mallez S."/>
            <person name="Zhang Y."/>
            <person name="Obille A."/>
            <person name="Becker A."/>
            <person name="Abrahante J.E."/>
            <person name="Garbe J."/>
            <person name="Badalamenti J.P."/>
            <person name="Herman A."/>
            <person name="Mangelson H."/>
            <person name="Liachko I."/>
            <person name="Sullivan S."/>
            <person name="Sone E.D."/>
            <person name="Koren S."/>
            <person name="Silverstein K.A.T."/>
            <person name="Beckman K.B."/>
            <person name="Gohl D.M."/>
        </authorList>
    </citation>
    <scope>NUCLEOTIDE SEQUENCE</scope>
    <source>
        <strain evidence="1">Duluth1</strain>
        <tissue evidence="1">Whole animal</tissue>
    </source>
</reference>
<reference evidence="1" key="2">
    <citation type="submission" date="2020-11" db="EMBL/GenBank/DDBJ databases">
        <authorList>
            <person name="McCartney M.A."/>
            <person name="Auch B."/>
            <person name="Kono T."/>
            <person name="Mallez S."/>
            <person name="Becker A."/>
            <person name="Gohl D.M."/>
            <person name="Silverstein K.A.T."/>
            <person name="Koren S."/>
            <person name="Bechman K.B."/>
            <person name="Herman A."/>
            <person name="Abrahante J.E."/>
            <person name="Garbe J."/>
        </authorList>
    </citation>
    <scope>NUCLEOTIDE SEQUENCE</scope>
    <source>
        <strain evidence="1">Duluth1</strain>
        <tissue evidence="1">Whole animal</tissue>
    </source>
</reference>